<keyword evidence="2" id="KW-1185">Reference proteome</keyword>
<gene>
    <name evidence="1" type="ORF">N7548_03960</name>
</gene>
<dbReference type="Proteomes" id="UP001177160">
    <property type="component" value="Unassembled WGS sequence"/>
</dbReference>
<proteinExistence type="predicted"/>
<organism evidence="1 2">
    <name type="scientific">Paracholeplasma manati</name>
    <dbReference type="NCBI Taxonomy" id="591373"/>
    <lineage>
        <taxon>Bacteria</taxon>
        <taxon>Bacillati</taxon>
        <taxon>Mycoplasmatota</taxon>
        <taxon>Mollicutes</taxon>
        <taxon>Acholeplasmatales</taxon>
        <taxon>Acholeplasmataceae</taxon>
        <taxon>Paracholeplasma</taxon>
    </lineage>
</organism>
<sequence>MNHKSMSVTIIMFILSLLVFSASSFAWFALSDTSRVNEFVVPVNNYEAEIVFQVRKNGGSYSTITTEAEMTAFLNNSLPGDLFDFIVTIENLSTSSVVASIYFNDVTSDNPNAGYDMRNVFYIVDGEVSVNASVNNLPLNSTTPLTFEGQTFSNYRLNNLIDASQDITIITNVNIPISQIVFIEFSIQMDPNTSKQEYQAGIMRIASLLAVFDA</sequence>
<dbReference type="RefSeq" id="WP_263608130.1">
    <property type="nucleotide sequence ID" value="NZ_JAOVQM010000002.1"/>
</dbReference>
<name>A0ABT2Y676_9MOLU</name>
<reference evidence="1" key="1">
    <citation type="submission" date="2022-09" db="EMBL/GenBank/DDBJ databases">
        <title>Novel Mycoplasma species identified in domestic and wild animals.</title>
        <authorList>
            <person name="Volokhov D.V."/>
            <person name="Furtak V.A."/>
            <person name="Zagorodnyaya T.A."/>
        </authorList>
    </citation>
    <scope>NUCLEOTIDE SEQUENCE</scope>
    <source>
        <strain evidence="1">Oakley</strain>
    </source>
</reference>
<evidence type="ECO:0000313" key="2">
    <source>
        <dbReference type="Proteomes" id="UP001177160"/>
    </source>
</evidence>
<accession>A0ABT2Y676</accession>
<protein>
    <submittedName>
        <fullName evidence="1">Uncharacterized protein</fullName>
    </submittedName>
</protein>
<comment type="caution">
    <text evidence="1">The sequence shown here is derived from an EMBL/GenBank/DDBJ whole genome shotgun (WGS) entry which is preliminary data.</text>
</comment>
<dbReference type="EMBL" id="JAOVQM010000002">
    <property type="protein sequence ID" value="MCV2231977.1"/>
    <property type="molecule type" value="Genomic_DNA"/>
</dbReference>
<evidence type="ECO:0000313" key="1">
    <source>
        <dbReference type="EMBL" id="MCV2231977.1"/>
    </source>
</evidence>